<dbReference type="Proteomes" id="UP001165366">
    <property type="component" value="Unassembled WGS sequence"/>
</dbReference>
<name>A0ABS9KEB0_9BACT</name>
<dbReference type="GO" id="GO:0008929">
    <property type="term" value="F:methylglyoxal synthase activity"/>
    <property type="evidence" value="ECO:0007669"/>
    <property type="project" value="UniProtKB-EC"/>
</dbReference>
<feature type="domain" description="MGS-like" evidence="3">
    <location>
        <begin position="14"/>
        <end position="162"/>
    </location>
</feature>
<accession>A0ABS9KEB0</accession>
<evidence type="ECO:0000256" key="1">
    <source>
        <dbReference type="ARBA" id="ARBA00006287"/>
    </source>
</evidence>
<dbReference type="SUPFAM" id="SSF52335">
    <property type="entry name" value="Methylglyoxal synthase-like"/>
    <property type="match status" value="1"/>
</dbReference>
<comment type="caution">
    <text evidence="4">The sequence shown here is derived from an EMBL/GenBank/DDBJ whole genome shotgun (WGS) entry which is preliminary data.</text>
</comment>
<dbReference type="PROSITE" id="PS51855">
    <property type="entry name" value="MGS"/>
    <property type="match status" value="1"/>
</dbReference>
<evidence type="ECO:0000259" key="3">
    <source>
        <dbReference type="PROSITE" id="PS51855"/>
    </source>
</evidence>
<reference evidence="4" key="1">
    <citation type="submission" date="2022-01" db="EMBL/GenBank/DDBJ databases">
        <authorList>
            <person name="Wang Y."/>
        </authorList>
    </citation>
    <scope>NUCLEOTIDE SEQUENCE</scope>
    <source>
        <strain evidence="4">WB101</strain>
    </source>
</reference>
<feature type="active site" description="Proton donor/acceptor" evidence="2">
    <location>
        <position position="79"/>
    </location>
</feature>
<sequence length="162" mass="18265">MAKKPHPSIASHTATMKEKKRIGLVAHDYRKRDLIDWVDYNSGTLKDHELYGTGTTGGLIEEKLGLKVHRFMSGPLGGDLQLGATIADGDLDILIFFWDPLQAQPHDVDVKALLRICIVYNIPLACNRSSADFLISSELLDKPYERFLVDYGERLRNLKVEE</sequence>
<dbReference type="Gene3D" id="3.40.50.1380">
    <property type="entry name" value="Methylglyoxal synthase-like domain"/>
    <property type="match status" value="1"/>
</dbReference>
<dbReference type="PANTHER" id="PTHR30492:SF0">
    <property type="entry name" value="METHYLGLYOXAL SYNTHASE"/>
    <property type="match status" value="1"/>
</dbReference>
<comment type="similarity">
    <text evidence="1 2">Belongs to the methylglyoxal synthase family.</text>
</comment>
<comment type="function">
    <text evidence="2">Catalyzes the formation of methylglyoxal from dihydroxyacetone phosphate.</text>
</comment>
<dbReference type="Pfam" id="PF02142">
    <property type="entry name" value="MGS"/>
    <property type="match status" value="1"/>
</dbReference>
<dbReference type="EC" id="4.2.3.3" evidence="2"/>
<protein>
    <recommendedName>
        <fullName evidence="2">Methylglyoxal synthase</fullName>
        <shortName evidence="2">MGS</shortName>
        <ecNumber evidence="2">4.2.3.3</ecNumber>
    </recommendedName>
</protein>
<dbReference type="PANTHER" id="PTHR30492">
    <property type="entry name" value="METHYLGLYOXAL SYNTHASE"/>
    <property type="match status" value="1"/>
</dbReference>
<dbReference type="EMBL" id="JAKLWS010000013">
    <property type="protein sequence ID" value="MCG2589183.1"/>
    <property type="molecule type" value="Genomic_DNA"/>
</dbReference>
<comment type="catalytic activity">
    <reaction evidence="2">
        <text>dihydroxyacetone phosphate = methylglyoxal + phosphate</text>
        <dbReference type="Rhea" id="RHEA:17937"/>
        <dbReference type="ChEBI" id="CHEBI:17158"/>
        <dbReference type="ChEBI" id="CHEBI:43474"/>
        <dbReference type="ChEBI" id="CHEBI:57642"/>
        <dbReference type="EC" id="4.2.3.3"/>
    </reaction>
</comment>
<dbReference type="PROSITE" id="PS01335">
    <property type="entry name" value="METHYLGLYOXAL_SYNTH"/>
    <property type="match status" value="1"/>
</dbReference>
<feature type="binding site" evidence="2">
    <location>
        <position position="106"/>
    </location>
    <ligand>
        <name>substrate</name>
    </ligand>
</feature>
<dbReference type="SMART" id="SM00851">
    <property type="entry name" value="MGS"/>
    <property type="match status" value="1"/>
</dbReference>
<feature type="binding site" evidence="2">
    <location>
        <position position="27"/>
    </location>
    <ligand>
        <name>substrate</name>
    </ligand>
</feature>
<feature type="binding site" evidence="2">
    <location>
        <begin position="53"/>
        <end position="56"/>
    </location>
    <ligand>
        <name>substrate</name>
    </ligand>
</feature>
<feature type="binding site" evidence="2">
    <location>
        <begin position="73"/>
        <end position="74"/>
    </location>
    <ligand>
        <name>substrate</name>
    </ligand>
</feature>
<reference evidence="4" key="2">
    <citation type="submission" date="2024-05" db="EMBL/GenBank/DDBJ databases">
        <title>Rhodohalobacter halophilus gen. nov., sp. nov., a moderately halophilic member of the family Balneolaceae.</title>
        <authorList>
            <person name="Xia J."/>
        </authorList>
    </citation>
    <scope>NUCLEOTIDE SEQUENCE</scope>
    <source>
        <strain evidence="4">WB101</strain>
    </source>
</reference>
<gene>
    <name evidence="2" type="primary">mgsA</name>
    <name evidence="4" type="ORF">L6773_11445</name>
</gene>
<proteinExistence type="inferred from homology"/>
<evidence type="ECO:0000256" key="2">
    <source>
        <dbReference type="HAMAP-Rule" id="MF_00549"/>
    </source>
</evidence>
<dbReference type="InterPro" id="IPR036914">
    <property type="entry name" value="MGS-like_dom_sf"/>
</dbReference>
<feature type="binding site" evidence="2">
    <location>
        <position position="31"/>
    </location>
    <ligand>
        <name>substrate</name>
    </ligand>
</feature>
<dbReference type="InterPro" id="IPR004363">
    <property type="entry name" value="Methylgl_synth"/>
</dbReference>
<evidence type="ECO:0000313" key="4">
    <source>
        <dbReference type="EMBL" id="MCG2589183.1"/>
    </source>
</evidence>
<dbReference type="NCBIfam" id="NF003559">
    <property type="entry name" value="PRK05234.1"/>
    <property type="match status" value="1"/>
</dbReference>
<keyword evidence="2 4" id="KW-0456">Lyase</keyword>
<dbReference type="NCBIfam" id="TIGR00160">
    <property type="entry name" value="MGSA"/>
    <property type="match status" value="1"/>
</dbReference>
<organism evidence="4 5">
    <name type="scientific">Rhodohalobacter sulfatireducens</name>
    <dbReference type="NCBI Taxonomy" id="2911366"/>
    <lineage>
        <taxon>Bacteria</taxon>
        <taxon>Pseudomonadati</taxon>
        <taxon>Balneolota</taxon>
        <taxon>Balneolia</taxon>
        <taxon>Balneolales</taxon>
        <taxon>Balneolaceae</taxon>
        <taxon>Rhodohalobacter</taxon>
    </lineage>
</organism>
<dbReference type="CDD" id="cd01422">
    <property type="entry name" value="MGS"/>
    <property type="match status" value="1"/>
</dbReference>
<evidence type="ECO:0000313" key="5">
    <source>
        <dbReference type="Proteomes" id="UP001165366"/>
    </source>
</evidence>
<dbReference type="PIRSF" id="PIRSF006614">
    <property type="entry name" value="Methylglyox_syn"/>
    <property type="match status" value="1"/>
</dbReference>
<dbReference type="InterPro" id="IPR018148">
    <property type="entry name" value="Methylglyoxal_synth_AS"/>
</dbReference>
<keyword evidence="5" id="KW-1185">Reference proteome</keyword>
<dbReference type="HAMAP" id="MF_00549">
    <property type="entry name" value="Methylglyoxal_synth"/>
    <property type="match status" value="1"/>
</dbReference>
<dbReference type="InterPro" id="IPR011607">
    <property type="entry name" value="MGS-like_dom"/>
</dbReference>